<evidence type="ECO:0000313" key="2">
    <source>
        <dbReference type="Proteomes" id="UP000283260"/>
    </source>
</evidence>
<organism evidence="1 2">
    <name type="scientific">Pseudomonas frederiksbergensis</name>
    <dbReference type="NCBI Taxonomy" id="104087"/>
    <lineage>
        <taxon>Bacteria</taxon>
        <taxon>Pseudomonadati</taxon>
        <taxon>Pseudomonadota</taxon>
        <taxon>Gammaproteobacteria</taxon>
        <taxon>Pseudomonadales</taxon>
        <taxon>Pseudomonadaceae</taxon>
        <taxon>Pseudomonas</taxon>
    </lineage>
</organism>
<accession>A0A423J721</accession>
<dbReference type="EMBL" id="MOBL01000009">
    <property type="protein sequence ID" value="RON33502.1"/>
    <property type="molecule type" value="Genomic_DNA"/>
</dbReference>
<name>A0A423J721_9PSED</name>
<dbReference type="Proteomes" id="UP000283260">
    <property type="component" value="Unassembled WGS sequence"/>
</dbReference>
<sequence length="68" mass="7535">MASTWSGWAPLQIRLSIPRVTAESGEGSILLRQGSGFRACWRFVLQILFLVLAQDALLARRYAGKQAT</sequence>
<protein>
    <submittedName>
        <fullName evidence="1">Uncharacterized protein</fullName>
    </submittedName>
</protein>
<dbReference type="AlphaFoldDB" id="A0A423J721"/>
<gene>
    <name evidence="1" type="ORF">BK661_11535</name>
</gene>
<evidence type="ECO:0000313" key="1">
    <source>
        <dbReference type="EMBL" id="RON33502.1"/>
    </source>
</evidence>
<comment type="caution">
    <text evidence="1">The sequence shown here is derived from an EMBL/GenBank/DDBJ whole genome shotgun (WGS) entry which is preliminary data.</text>
</comment>
<reference evidence="1 2" key="1">
    <citation type="submission" date="2016-10" db="EMBL/GenBank/DDBJ databases">
        <title>Comparative genome analysis of multiple Pseudomonas spp. focuses on biocontrol and plant growth promoting traits.</title>
        <authorList>
            <person name="Tao X.-Y."/>
            <person name="Taylor C.G."/>
        </authorList>
    </citation>
    <scope>NUCLEOTIDE SEQUENCE [LARGE SCALE GENOMIC DNA]</scope>
    <source>
        <strain evidence="1 2">94G2</strain>
    </source>
</reference>
<proteinExistence type="predicted"/>